<evidence type="ECO:0000313" key="2">
    <source>
        <dbReference type="Proteomes" id="UP001057279"/>
    </source>
</evidence>
<protein>
    <submittedName>
        <fullName evidence="1">Uncharacterized protein</fullName>
    </submittedName>
</protein>
<comment type="caution">
    <text evidence="1">The sequence shown here is derived from an EMBL/GenBank/DDBJ whole genome shotgun (WGS) entry which is preliminary data.</text>
</comment>
<name>A0ACB9UB37_9CETA</name>
<evidence type="ECO:0000313" key="1">
    <source>
        <dbReference type="EMBL" id="KAI4563625.1"/>
    </source>
</evidence>
<sequence length="4225" mass="459228">MLERREAAAASGMLCREELGNGGGHGWDPGVAAATGPGARIGNGALALCPEPPGVREDGEPGLGVREPVFVGLRGGRQSAQNGRGPPEQPGLGAEYGVKTFGSRGRETGQGPGSLLCWRPEVSSCRLTGPLRRDSLSPEGLSPGVPGPENNPPFPSDLLIRPRGSQPVSSQRNTGRGSSPKVGTTRCCGELWGPGRRGQSERTATSRARRTGPRSDRPPGAVGSGPGLDSAPRTARTAPASGSAPRESRTAPVPKPERMRPRGLFRLRFLPQRPGPRPPGAPARPGAWRVPLEGRARPRRAANRHPQFPQYNYQALVPENEAAGTAVLRVVAQDPDTGEAGRLVYSLAALMNSRSLDLFSIDPQSGLIRTEAALDRESMDRHYLRVTAQDHGSPRLSATTMVAVTVADRNDHAPVFEQAQYRETLRENVEEGYPILQLRATDGDAPPNANLRYRFVGPPAARAAAADAFEIDPRSGLISTSGRVDREHMESYELVVEASDQGQEPGPRSATVRVHITVLDENDNAPQFSEKRYVAQVREDVRPHTVVLRVTATDRDKDANGLVHYNIISGNSRGHFAIDSLTGEIQVVAPLDFEAEREYALRIRAQDAGRPPLSNNTGLASIQVVDINDHTPIFVSTPFQVSVLENAPLGHSVIHIQAVDADHGENSRLEYSLTGVAPDTPFVINSATGWVSVSGPLDRESVEHYFFGVEARDHGSPPLSASASVTVTVLDVNDNRPEFTMKEYHLRLNEDATVGTSVVSVTAVDRDANSAISYQITGGNTRNRFAISTQGGVGLVTLALPLDYKQERYFKLVLTASDRALHDHCYVHINITDANTHRPVFQSAHYSVSVNEDRPVGSTVVVISASDDDVGENARITYLLEDNLPQFRIDADSGAITLQAPLDYEDQVTYTLAITARDNGIPQKADTTYVEVMVNDVNDNAPQFVASHYTGLVSEDAPPFTSVLQISATDRDAHANGRVQYTFQNGEDGDGDFTIEPTSGIVRTVRRLDREAVPVYELTAYAVDRGVPPLRTPVSIQVTVQDVNDNAPVFPAEEFEVRVKENSIVGSVVAQITAVDPDEGPNAHIMYQIVEGNIPELFQMDIFSGELTALIDLDYEARQEYVIVVQATSAPLVSRATVHVRLVDQNDNSPVLNNFQILFNNYVSNHSDTFPSGIIGRIPAYDPDVSDHLFYSFERGNELQLLVVNQTSGELRLSRKLDNNRPLVASMLVTVTDGLHSVTAQCVLRVVIITEELLANSLTVRLENMWQERFLSPLLGHFLEGVAAVLATPAEDVFIFNIQNDTDVGGTVLNVSFSALAPRGAGAGSAGPWFSSEELQEQLYVRRAALAARSLLDVLPFDDNVCLREPCENYMKCVSVLRFDSSAPFLASASTLFRPIQPIAGLRCRCPPGFTGDFCETELDLCYSNPCRNGGACSRREGGYTCVCRPRFTGEDCELDTEAGRCVPGVCRNGGTCANGPDGGFRCQCPAGGAFEGPRCEVAARSFPPSSFVMFRGLRQRFHLTLSLSFATVQPSGLLFYNGRLNEKHDFLALELVAGQNFPVSHKDFVGCMRDLHIDGRRVDMASFVANNGTVAGCQAKLHFCDSGPCKNNGICLERWGGFSCDCPVGFGGKDCRLTMAHPHHFRGNGTLSWDFGNDVALSVPWYLGLAFRTRVKQGVLMQVQAGPHSTLLCQLDRGLLSVTVTRASGRAAHLLLDQVIVSDGRWHDLRLELQEEPGGRRGHHVLMVSLDFSLFQDTLAVGSELQGLKVKRLHVGGLPHGAEEEVPQGLVGCIQEFHYRPRGSDSCLPCDCYPVGSTSRSCAPHSGQCPCRPGALGRQCNSCDSPFAEVTASGCRVLYDACPKSLRSGVWWPQTKFGVLASVPCPRGALGLRGAGAAVRLCDEDRGWLEPDLFNCTSPAFRELNLLLDGLELNKTVLDTVEAKKLAQRLREVTGHTDHYFSQDVRVTARLLAHLLAFESRQQGFGLTATQDAHFNENLLWAGSALLAPETGDLWAALGQRAPGGSPGSAGLVQRLEEYAATLARNMELTYLNPVGLVTPNIMLSIDRMEHPSPTRGTRRYPRYHSNLFRGQDAWDPHTHVLLSSQAPRPSPAEVLYPSGSSMENATTSSVAPPPAPPEPEPEPGISIVILLVYRTLGGLLPAQFQAERRGARADQHGLWTARDCELVHRNGSHARCRCSRTGTFGVLMDASPRERLEGDLELLAVFTHVVMAVSVAALLLTAAILLSLRSLKSNMRGIHANVAAALGVAELLFLLGIHRTQNQLLCTAVAILLHYFFLGTFAWLLVQGLHLYRMQVEPRNVDRGAMRFYHALGWGVPAVLLGLAVGLDPEGYGNPDFCWISIHEPLIWSFAGPVILVLVMNGTMFLLAARMSCSTGQREAKKTSVLTLRSSFLLLLLISASWLFGLLAVNHSILAFHYLHAGLCGLQGLVVLLLFCVLNADARAAWTPACLGRKAAPEEARPAPGTGPGAYNNTALFEESGLIRITLGASTVSSVSSARSGRTQDQDSQRGRSYLRDNVLVRHGSAADHTDHGLQAHAGPTDLDVAMFHRDAGGGADSDSDSNLSLEEERSLSIPSSESEDNGRTRGRFQRPLRRAAQSERLLTHPKADMDGNDLLSYWPALGECEAAPCALQTWGSERRLGLDTSKDAANNNQPDLALTSGDETSLGGAQRQRKGIPDAAVSLAPGEFVAPDTRCPLHVPPAGILKNRLQYPLVPQTRGAPELSWCRAATLGHRAVPAASYGRICAGGTGSLSQPASRYSSREQLDLLLRRQLSRERLEEAPAPVLRPLSRPGSQERLDAVPGRPEPRDRGSTLPRRQPPRDHPGATAGRFGSRDALDRGAPCEWLSTLPPPRGARDLDPQPPPLPLSPQRQLSRDPLLPSRPLDSLSKRSNSGERLDHTPSRHPSREGLGPPPQLLRVREAPTSGPSHGPSTEQLDILSSILASFTSSALSSSVQSSGTPSGPHTTATPSATASVLGPSTPRSTTSHSISELSPDSEERDTQALLSRTQAMELRRRDYRVERPLLNQEQLEELGSRSPAPVTLQWRTWFRCSRARAQALLLQYLPVLAWLPQYSVRDWLLGDLLSGLSVAIMQLPQGLAYALLAGLPPVYGLYSSFYPVFVYFLFGTSRHISVGTFAVMSVMVGSVMESLAPDDAFLLGLNSTVNVTARDDTRVQLASTLSVLVGLFQVGLGMVHFGFVVTYLSEPLVRAYTTAASVHVFISQLKYVFGLHLSSRSGPLSLIYTVLEVCWKLPQTVVGTVITAIVAGVVLVLVKLLNEKLRRHLPMPLPGELLTLIGATGISYGVGLQQAFGVDIVGKIPAGLVPPKAPHPQLFAKLLGNAFAIAVVGFAIAISLGKIFALRHGYRVYSNQELVALGLSNLLGGIFQCFPVSCSMSRSLVQESTGGNTQVAGAVSSFFILIIIVKLGELFQDLPKAVLATVVIVNLKGMVMQFTDVFSLWKANRMDLLIWVVTFVATILLNLDLGLAVAVVFSLMLVVVRTQMPHYSVLGQMPDTDIYRDLAEYSGAREVPGVKVFRSSATVYFANAELYSDSLKQRCGVDVDYLLSQKKKLLRKQELKLKRLQKENKLPKQAAASKGTSISINVNTTVVDIESNNDVEGSKAKEASAGTELEETGAWAPEDAKASDMSSLKALGLPQPDFHTLILDLSSFSFVDTVCLKSLKNIFRDFREIEVEVYMAACHAPVIKQLEDGHFFDASITKQHLFASVHDAVLFALQQRRSSPVDPVLPALLRSSDLRGTATYAQALQSVPETQVSQLDNGLRVASEQSSQPTCTVGVWIDAGSRYETEKNNGAGYFVEHLAFKGTKNRPGNALEKEVESMGAHLNAYSTREHTAYYIKALSKDLPKAVELLADIVQNCSLEDSQIEKERDVILQELQENDTSMRDVVFNYLHATAFQGTPLAQSVEGPSENVRKLSRADLTEYLSRHYKAPRMVLAAAGGLEHRQLLDLAQKHFSGLSGTYDEDAVPTLTPCRFTGSEIRHREDGLPLAHVAIAVEGPGWANPDNVALQVANAIIGHYDCTYGGGMHLSSPLASVAVTNKLCQSFQTFNICYADTGLLGAHFVCDHMSIDDMMFVLQGQWMRLCTSATESEVVRGKNLLRNALVSHLDGTTPVCEDIGRSLLTYGRRIPLAEWESRIAEVDARVVREVCSKYFYDQCPAVAGFGPIEQLPDYNRIRSGMFWLRF</sequence>
<accession>A0ACB9UB37</accession>
<organism evidence="1 2">
    <name type="scientific">Ovis ammon polii x Ovis aries</name>
    <dbReference type="NCBI Taxonomy" id="2918886"/>
    <lineage>
        <taxon>Eukaryota</taxon>
        <taxon>Metazoa</taxon>
        <taxon>Chordata</taxon>
        <taxon>Craniata</taxon>
        <taxon>Vertebrata</taxon>
        <taxon>Euteleostomi</taxon>
        <taxon>Mammalia</taxon>
        <taxon>Eutheria</taxon>
        <taxon>Laurasiatheria</taxon>
        <taxon>Artiodactyla</taxon>
        <taxon>Ruminantia</taxon>
        <taxon>Pecora</taxon>
        <taxon>Bovidae</taxon>
        <taxon>Caprinae</taxon>
        <taxon>Ovis</taxon>
    </lineage>
</organism>
<gene>
    <name evidence="1" type="ORF">MJG53_016199</name>
</gene>
<proteinExistence type="predicted"/>
<dbReference type="EMBL" id="CM043045">
    <property type="protein sequence ID" value="KAI4563625.1"/>
    <property type="molecule type" value="Genomic_DNA"/>
</dbReference>
<dbReference type="Proteomes" id="UP001057279">
    <property type="component" value="Linkage Group LG20"/>
</dbReference>
<keyword evidence="2" id="KW-1185">Reference proteome</keyword>
<reference evidence="1" key="1">
    <citation type="submission" date="2022-03" db="EMBL/GenBank/DDBJ databases">
        <title>Genomic analyses of argali, domestic sheep and their hybrids provide insights into chromosomal evolution, heterosis and genetic basis of agronomic traits.</title>
        <authorList>
            <person name="Li M."/>
        </authorList>
    </citation>
    <scope>NUCLEOTIDE SEQUENCE</scope>
    <source>
        <strain evidence="1">F1 hybrid</strain>
    </source>
</reference>